<protein>
    <submittedName>
        <fullName evidence="2">Uncharacterized protein</fullName>
    </submittedName>
</protein>
<reference evidence="2" key="1">
    <citation type="submission" date="2022-09" db="EMBL/GenBank/DDBJ databases">
        <title>Enrichment on poylsaccharides allowed isolation of novel metabolic and taxonomic groups of Haloarchaea.</title>
        <authorList>
            <person name="Sorokin D.Y."/>
            <person name="Elcheninov A.G."/>
            <person name="Khizhniak T.V."/>
            <person name="Kolganova T.V."/>
            <person name="Kublanov I.V."/>
        </authorList>
    </citation>
    <scope>NUCLEOTIDE SEQUENCE</scope>
    <source>
        <strain evidence="2">AArc-xg1-1</strain>
    </source>
</reference>
<dbReference type="AlphaFoldDB" id="A0AAP2YYJ5"/>
<organism evidence="2 3">
    <name type="scientific">Natronoglomus mannanivorans</name>
    <dbReference type="NCBI Taxonomy" id="2979990"/>
    <lineage>
        <taxon>Archaea</taxon>
        <taxon>Methanobacteriati</taxon>
        <taxon>Methanobacteriota</taxon>
        <taxon>Stenosarchaea group</taxon>
        <taxon>Halobacteria</taxon>
        <taxon>Halobacteriales</taxon>
        <taxon>Natrialbaceae</taxon>
        <taxon>Natronoglomus</taxon>
    </lineage>
</organism>
<dbReference type="EMBL" id="JAOPKA010000003">
    <property type="protein sequence ID" value="MCU4741163.1"/>
    <property type="molecule type" value="Genomic_DNA"/>
</dbReference>
<evidence type="ECO:0000313" key="3">
    <source>
        <dbReference type="Proteomes" id="UP001321018"/>
    </source>
</evidence>
<dbReference type="Proteomes" id="UP001321018">
    <property type="component" value="Unassembled WGS sequence"/>
</dbReference>
<comment type="caution">
    <text evidence="2">The sequence shown here is derived from an EMBL/GenBank/DDBJ whole genome shotgun (WGS) entry which is preliminary data.</text>
</comment>
<dbReference type="RefSeq" id="WP_338002993.1">
    <property type="nucleotide sequence ID" value="NZ_JAOPKA010000003.1"/>
</dbReference>
<accession>A0AAP2YYJ5</accession>
<sequence>MLRVQSAADYSTKPNSGDELSVDLEDGRTAHIEITGNRARIDVRLDRHWVFGVNGNDAKLVMVLNENEQRIDDDLPGWIEPLLQRLGLEGVDA</sequence>
<feature type="region of interest" description="Disordered" evidence="1">
    <location>
        <begin position="1"/>
        <end position="22"/>
    </location>
</feature>
<gene>
    <name evidence="2" type="ORF">OB960_07095</name>
</gene>
<evidence type="ECO:0000256" key="1">
    <source>
        <dbReference type="SAM" id="MobiDB-lite"/>
    </source>
</evidence>
<name>A0AAP2YYJ5_9EURY</name>
<evidence type="ECO:0000313" key="2">
    <source>
        <dbReference type="EMBL" id="MCU4741163.1"/>
    </source>
</evidence>
<proteinExistence type="predicted"/>